<comment type="caution">
    <text evidence="1">The sequence shown here is derived from an EMBL/GenBank/DDBJ whole genome shotgun (WGS) entry which is preliminary data.</text>
</comment>
<organism evidence="1 2">
    <name type="scientific">Rhizocola hellebori</name>
    <dbReference type="NCBI Taxonomy" id="1392758"/>
    <lineage>
        <taxon>Bacteria</taxon>
        <taxon>Bacillati</taxon>
        <taxon>Actinomycetota</taxon>
        <taxon>Actinomycetes</taxon>
        <taxon>Micromonosporales</taxon>
        <taxon>Micromonosporaceae</taxon>
        <taxon>Rhizocola</taxon>
    </lineage>
</organism>
<dbReference type="Pfam" id="PF22523">
    <property type="entry name" value="DUF6999"/>
    <property type="match status" value="1"/>
</dbReference>
<dbReference type="RefSeq" id="WP_239124304.1">
    <property type="nucleotide sequence ID" value="NZ_BONY01000069.1"/>
</dbReference>
<proteinExistence type="predicted"/>
<name>A0A8J3QHP1_9ACTN</name>
<dbReference type="Proteomes" id="UP000612899">
    <property type="component" value="Unassembled WGS sequence"/>
</dbReference>
<dbReference type="InterPro" id="IPR054268">
    <property type="entry name" value="DUF6999"/>
</dbReference>
<gene>
    <name evidence="1" type="ORF">Rhe02_75530</name>
</gene>
<dbReference type="EMBL" id="BONY01000069">
    <property type="protein sequence ID" value="GIH09486.1"/>
    <property type="molecule type" value="Genomic_DNA"/>
</dbReference>
<dbReference type="AlphaFoldDB" id="A0A8J3QHP1"/>
<sequence length="272" mass="31109">MIWTQMLVDPTVPVDRDTLRMVVDDQRRWTRRWLYPMARVFSRVAVAGIRVLKAVAPFRAHRTMDRLCVWFLQHFVSPTAGALLVRHFLVETNLLNFLVRNTAIPGLPEVTLRPTTVAQLGDRAVIKHDLNVYDVLIALGVSRWRKPEHLDFSMLKVEKIEVGGRRWLNLDIQTALCLMNIPFAFCLTRKEYQTAVHSLRLDESILALLADLTGDERFLRWRPGTIVVRADSGMDVPKAVYEHAVICEYAHAHLRRLAADALERGSTEPALA</sequence>
<evidence type="ECO:0000313" key="2">
    <source>
        <dbReference type="Proteomes" id="UP000612899"/>
    </source>
</evidence>
<accession>A0A8J3QHP1</accession>
<protein>
    <submittedName>
        <fullName evidence="1">Uncharacterized protein</fullName>
    </submittedName>
</protein>
<keyword evidence="2" id="KW-1185">Reference proteome</keyword>
<evidence type="ECO:0000313" key="1">
    <source>
        <dbReference type="EMBL" id="GIH09486.1"/>
    </source>
</evidence>
<reference evidence="1" key="1">
    <citation type="submission" date="2021-01" db="EMBL/GenBank/DDBJ databases">
        <title>Whole genome shotgun sequence of Rhizocola hellebori NBRC 109834.</title>
        <authorList>
            <person name="Komaki H."/>
            <person name="Tamura T."/>
        </authorList>
    </citation>
    <scope>NUCLEOTIDE SEQUENCE</scope>
    <source>
        <strain evidence="1">NBRC 109834</strain>
    </source>
</reference>